<evidence type="ECO:0008006" key="4">
    <source>
        <dbReference type="Google" id="ProtNLM"/>
    </source>
</evidence>
<dbReference type="EMBL" id="WJNA01000038">
    <property type="protein sequence ID" value="MRH09898.1"/>
    <property type="molecule type" value="Genomic_DNA"/>
</dbReference>
<accession>A0A6L5P6F5</accession>
<comment type="caution">
    <text evidence="2">The sequence shown here is derived from an EMBL/GenBank/DDBJ whole genome shotgun (WGS) entry which is preliminary data.</text>
</comment>
<reference evidence="2 3" key="1">
    <citation type="submission" date="2019-11" db="EMBL/GenBank/DDBJ databases">
        <title>Draft genome sequence of 12 host-associated Lactobacillus reuteri rodent strains.</title>
        <authorList>
            <person name="Zhang S."/>
            <person name="Ozcam M."/>
            <person name="Van Pijkeren J.P."/>
        </authorList>
    </citation>
    <scope>NUCLEOTIDE SEQUENCE [LARGE SCALE GENOMIC DNA]</scope>
    <source>
        <strain evidence="2 3">Lr4020</strain>
    </source>
</reference>
<feature type="signal peptide" evidence="1">
    <location>
        <begin position="1"/>
        <end position="18"/>
    </location>
</feature>
<evidence type="ECO:0000313" key="3">
    <source>
        <dbReference type="Proteomes" id="UP000472879"/>
    </source>
</evidence>
<dbReference type="RefSeq" id="WP_003663761.1">
    <property type="nucleotide sequence ID" value="NZ_JAJGVW010000140.1"/>
</dbReference>
<keyword evidence="1" id="KW-0732">Signal</keyword>
<dbReference type="PROSITE" id="PS51257">
    <property type="entry name" value="PROKAR_LIPOPROTEIN"/>
    <property type="match status" value="1"/>
</dbReference>
<evidence type="ECO:0000313" key="2">
    <source>
        <dbReference type="EMBL" id="MRH09898.1"/>
    </source>
</evidence>
<evidence type="ECO:0000256" key="1">
    <source>
        <dbReference type="SAM" id="SignalP"/>
    </source>
</evidence>
<gene>
    <name evidence="2" type="ORF">GIX81_10750</name>
</gene>
<proteinExistence type="predicted"/>
<protein>
    <recommendedName>
        <fullName evidence="4">DUF4825 domain-containing protein</fullName>
    </recommendedName>
</protein>
<feature type="chain" id="PRO_5038394041" description="DUF4825 domain-containing protein" evidence="1">
    <location>
        <begin position="19"/>
        <end position="170"/>
    </location>
</feature>
<dbReference type="Proteomes" id="UP000472879">
    <property type="component" value="Unassembled WGS sequence"/>
</dbReference>
<dbReference type="AlphaFoldDB" id="A0A6L5P6F5"/>
<organism evidence="2 3">
    <name type="scientific">Limosilactobacillus reuteri</name>
    <name type="common">Lactobacillus reuteri</name>
    <dbReference type="NCBI Taxonomy" id="1598"/>
    <lineage>
        <taxon>Bacteria</taxon>
        <taxon>Bacillati</taxon>
        <taxon>Bacillota</taxon>
        <taxon>Bacilli</taxon>
        <taxon>Lactobacillales</taxon>
        <taxon>Lactobacillaceae</taxon>
        <taxon>Limosilactobacillus</taxon>
    </lineage>
</organism>
<name>A0A6L5P6F5_LIMRT</name>
<sequence length="170" mass="19535">MKAQLISFLLLTTIFVTGCSNSSNLENQDTDSESSSLIFTGSDLGDEIIKNLSKTDRDAYSLRMKFKKNDKVLTIYSIEGYRAYQNFPGYYIDILRSLKMTDLSELNQVKIDTDFFNATFNVNTIKALPLSDKEIKNLGYEEDGDADYDEFINRYLKSRTVVYKDKDTEE</sequence>